<reference evidence="1 3" key="2">
    <citation type="journal article" date="2010" name="BMC Genomics">
        <title>Salmo salar and Esox lucius full-length cDNA sequences reveal changes in evolutionary pressures on a post-tetraploidization genome.</title>
        <authorList>
            <person name="Leong J.S."/>
            <person name="Jantzen S.G."/>
            <person name="von Schalburg K.R."/>
            <person name="Cooper G.A."/>
            <person name="Messmer A.M."/>
            <person name="Liao N.Y."/>
            <person name="Munro S."/>
            <person name="Moore R."/>
            <person name="Holt R.A."/>
            <person name="Jones S.J."/>
            <person name="Davidson W.S."/>
            <person name="Koop B.F."/>
        </authorList>
    </citation>
    <scope>NUCLEOTIDE SEQUENCE</scope>
    <source>
        <tissue evidence="1">Thyroid</tissue>
    </source>
</reference>
<dbReference type="EMBL" id="BT049872">
    <property type="protein sequence ID" value="ACI69673.1"/>
    <property type="molecule type" value="mRNA"/>
</dbReference>
<proteinExistence type="evidence at transcript level"/>
<keyword evidence="2" id="KW-1185">Reference proteome</keyword>
<evidence type="ECO:0000313" key="2">
    <source>
        <dbReference type="Proteomes" id="UP001652741"/>
    </source>
</evidence>
<reference evidence="1" key="3">
    <citation type="submission" date="2010-08" db="EMBL/GenBank/DDBJ databases">
        <authorList>
            <consortium name="cGRASP (B.F. Koop &amp; W.S. Davidson)"/>
        </authorList>
    </citation>
    <scope>NUCLEOTIDE SEQUENCE</scope>
    <source>
        <tissue evidence="1">Thyroid</tissue>
    </source>
</reference>
<protein>
    <submittedName>
        <fullName evidence="3">Mediator complex subunit 13</fullName>
    </submittedName>
    <submittedName>
        <fullName evidence="1">Mediator of RNA polymerase II transcription subunit 13</fullName>
    </submittedName>
</protein>
<dbReference type="OrthoDB" id="103819at2759"/>
<dbReference type="AlphaFoldDB" id="B5XFQ3"/>
<dbReference type="GeneID" id="100196875"/>
<reference evidence="3" key="4">
    <citation type="submission" date="2025-04" db="UniProtKB">
        <authorList>
            <consortium name="RefSeq"/>
        </authorList>
    </citation>
    <scope>IDENTIFICATION</scope>
</reference>
<sequence length="37" mass="4159">MSSCFVPNGASLEDCHSNLFCLVRDLKLKEKQPFLTS</sequence>
<evidence type="ECO:0000313" key="1">
    <source>
        <dbReference type="EMBL" id="ACI69673.1"/>
    </source>
</evidence>
<evidence type="ECO:0000313" key="3">
    <source>
        <dbReference type="RefSeq" id="NP_001135369.1"/>
    </source>
</evidence>
<organism evidence="1">
    <name type="scientific">Salmo salar</name>
    <name type="common">Atlantic salmon</name>
    <dbReference type="NCBI Taxonomy" id="8030"/>
    <lineage>
        <taxon>Eukaryota</taxon>
        <taxon>Metazoa</taxon>
        <taxon>Chordata</taxon>
        <taxon>Craniata</taxon>
        <taxon>Vertebrata</taxon>
        <taxon>Euteleostomi</taxon>
        <taxon>Actinopterygii</taxon>
        <taxon>Neopterygii</taxon>
        <taxon>Teleostei</taxon>
        <taxon>Protacanthopterygii</taxon>
        <taxon>Salmoniformes</taxon>
        <taxon>Salmonidae</taxon>
        <taxon>Salmoninae</taxon>
        <taxon>Salmo</taxon>
    </lineage>
</organism>
<gene>
    <name evidence="1" type="primary">MED13</name>
    <name evidence="3" type="synonym">med13</name>
</gene>
<dbReference type="RefSeq" id="NP_001135369.1">
    <property type="nucleotide sequence ID" value="NM_001141897.1"/>
</dbReference>
<reference evidence="1" key="1">
    <citation type="submission" date="2008-10" db="EMBL/GenBank/DDBJ databases">
        <authorList>
            <consortium name="cGRASP (B.F. Koop &amp; W.S. Davidson)"/>
            <person name="Leong J."/>
            <person name="von Schalburg K."/>
            <person name="Cooper G."/>
            <person name="Moore R."/>
            <person name="Holt R."/>
            <person name="Davidson W.S."/>
            <person name="Koop B.F."/>
        </authorList>
    </citation>
    <scope>NUCLEOTIDE SEQUENCE</scope>
    <source>
        <tissue evidence="1">Thyroid</tissue>
    </source>
</reference>
<accession>B5XFQ3</accession>
<dbReference type="KEGG" id="sasa:100196875"/>
<dbReference type="Proteomes" id="UP001652741">
    <property type="component" value="Chromosome ssa04"/>
</dbReference>
<name>B5XFQ3_SALSA</name>
<dbReference type="CTD" id="9969"/>